<name>A0A1N6MQZ2_9GAMM</name>
<dbReference type="EMBL" id="FTLG01000015">
    <property type="protein sequence ID" value="SIP71257.1"/>
    <property type="molecule type" value="Genomic_DNA"/>
</dbReference>
<feature type="domain" description="GST N-terminal" evidence="1">
    <location>
        <begin position="1"/>
        <end position="58"/>
    </location>
</feature>
<dbReference type="AlphaFoldDB" id="A0A1N6MQZ2"/>
<dbReference type="PANTHER" id="PTHR44051:SF22">
    <property type="entry name" value="DISULFIDE-BOND OXIDOREDUCTASE YGHU"/>
    <property type="match status" value="1"/>
</dbReference>
<organism evidence="2 3">
    <name type="scientific">Xenorhabdus innexi</name>
    <dbReference type="NCBI Taxonomy" id="290109"/>
    <lineage>
        <taxon>Bacteria</taxon>
        <taxon>Pseudomonadati</taxon>
        <taxon>Pseudomonadota</taxon>
        <taxon>Gammaproteobacteria</taxon>
        <taxon>Enterobacterales</taxon>
        <taxon>Morganellaceae</taxon>
        <taxon>Xenorhabdus</taxon>
    </lineage>
</organism>
<proteinExistence type="predicted"/>
<evidence type="ECO:0000313" key="2">
    <source>
        <dbReference type="EMBL" id="SIP71257.1"/>
    </source>
</evidence>
<sequence>MRWKSLVPYVLNHVQIDKGENLLPEFLRLNPHGRIPVIFDSETNTTIFESAAILLCLV</sequence>
<dbReference type="Pfam" id="PF13409">
    <property type="entry name" value="GST_N_2"/>
    <property type="match status" value="1"/>
</dbReference>
<protein>
    <submittedName>
        <fullName evidence="2">Protein gstA</fullName>
    </submittedName>
</protein>
<gene>
    <name evidence="2" type="ORF">XIS1_1110034</name>
</gene>
<dbReference type="InterPro" id="IPR036249">
    <property type="entry name" value="Thioredoxin-like_sf"/>
</dbReference>
<dbReference type="PANTHER" id="PTHR44051">
    <property type="entry name" value="GLUTATHIONE S-TRANSFERASE-RELATED"/>
    <property type="match status" value="1"/>
</dbReference>
<evidence type="ECO:0000259" key="1">
    <source>
        <dbReference type="PROSITE" id="PS50404"/>
    </source>
</evidence>
<reference evidence="3" key="1">
    <citation type="submission" date="2016-12" db="EMBL/GenBank/DDBJ databases">
        <authorList>
            <person name="Gaudriault S."/>
        </authorList>
    </citation>
    <scope>NUCLEOTIDE SEQUENCE [LARGE SCALE GENOMIC DNA]</scope>
    <source>
        <strain evidence="3">HGB1681 (deposited as PTA-6826 in the American Type Culture Collection)</strain>
    </source>
</reference>
<dbReference type="Gene3D" id="3.40.30.10">
    <property type="entry name" value="Glutaredoxin"/>
    <property type="match status" value="1"/>
</dbReference>
<dbReference type="PROSITE" id="PS50404">
    <property type="entry name" value="GST_NTER"/>
    <property type="match status" value="1"/>
</dbReference>
<accession>A0A1N6MQZ2</accession>
<dbReference type="InterPro" id="IPR004045">
    <property type="entry name" value="Glutathione_S-Trfase_N"/>
</dbReference>
<dbReference type="SUPFAM" id="SSF52833">
    <property type="entry name" value="Thioredoxin-like"/>
    <property type="match status" value="1"/>
</dbReference>
<dbReference type="Proteomes" id="UP000196435">
    <property type="component" value="Unassembled WGS sequence"/>
</dbReference>
<evidence type="ECO:0000313" key="3">
    <source>
        <dbReference type="Proteomes" id="UP000196435"/>
    </source>
</evidence>